<dbReference type="EMBL" id="CP160091">
    <property type="protein sequence ID" value="XCS43822.1"/>
    <property type="molecule type" value="Genomic_DNA"/>
</dbReference>
<dbReference type="SMART" id="SM00507">
    <property type="entry name" value="HNHc"/>
    <property type="match status" value="1"/>
</dbReference>
<dbReference type="Pfam" id="PF18541">
    <property type="entry name" value="RuvC_III"/>
    <property type="match status" value="1"/>
</dbReference>
<protein>
    <submittedName>
        <fullName evidence="14">Type II CRISPR RNA-guided endonuclease Cas9</fullName>
    </submittedName>
</protein>
<evidence type="ECO:0000256" key="8">
    <source>
        <dbReference type="ARBA" id="ARBA00023118"/>
    </source>
</evidence>
<dbReference type="Gene3D" id="3.30.70.3520">
    <property type="match status" value="1"/>
</dbReference>
<evidence type="ECO:0000256" key="6">
    <source>
        <dbReference type="ARBA" id="ARBA00022842"/>
    </source>
</evidence>
<comment type="subunit">
    <text evidence="11">Monomer. Binds crRNA and tracrRNA.</text>
</comment>
<keyword evidence="9 12" id="KW-0238">DNA-binding</keyword>
<dbReference type="AlphaFoldDB" id="A0AAU8NPC1"/>
<dbReference type="InterPro" id="IPR033114">
    <property type="entry name" value="HNH_CAS9"/>
</dbReference>
<dbReference type="GO" id="GO:0016787">
    <property type="term" value="F:hydrolase activity"/>
    <property type="evidence" value="ECO:0007669"/>
    <property type="project" value="UniProtKB-KW"/>
</dbReference>
<evidence type="ECO:0000313" key="14">
    <source>
        <dbReference type="EMBL" id="XCS43822.1"/>
    </source>
</evidence>
<dbReference type="GO" id="GO:0003723">
    <property type="term" value="F:RNA binding"/>
    <property type="evidence" value="ECO:0007669"/>
    <property type="project" value="UniProtKB-UniRule"/>
</dbReference>
<evidence type="ECO:0000256" key="10">
    <source>
        <dbReference type="ARBA" id="ARBA00023211"/>
    </source>
</evidence>
<evidence type="ECO:0000256" key="12">
    <source>
        <dbReference type="PROSITE-ProRule" id="PRU01085"/>
    </source>
</evidence>
<reference evidence="14" key="1">
    <citation type="submission" date="2024-06" db="EMBL/GenBank/DDBJ databases">
        <title>Vaginal Lactobacillus fatty acid response mechanisms reveal a metabolite-targeted strategy for bacterial vaginosis treatment.</title>
        <authorList>
            <person name="Zhu M."/>
            <person name="Blainey P.C."/>
            <person name="Bloom S.M."/>
            <person name="Kwon D.S."/>
        </authorList>
    </citation>
    <scope>NUCLEOTIDE SEQUENCE</scope>
    <source>
        <strain evidence="14">0809_588_1_1_BHK4</strain>
    </source>
</reference>
<keyword evidence="5 12" id="KW-0378">Hydrolase</keyword>
<keyword evidence="10" id="KW-0464">Manganese</keyword>
<dbReference type="Gene3D" id="1.10.30.50">
    <property type="match status" value="1"/>
</dbReference>
<proteinExistence type="predicted"/>
<dbReference type="InterPro" id="IPR041217">
    <property type="entry name" value="Cas9_C"/>
</dbReference>
<dbReference type="InterPro" id="IPR002711">
    <property type="entry name" value="HNH"/>
</dbReference>
<dbReference type="InterPro" id="IPR036397">
    <property type="entry name" value="RNaseH_sf"/>
</dbReference>
<dbReference type="GO" id="GO:0051607">
    <property type="term" value="P:defense response to virus"/>
    <property type="evidence" value="ECO:0007669"/>
    <property type="project" value="UniProtKB-KW"/>
</dbReference>
<keyword evidence="2 12" id="KW-0540">Nuclease</keyword>
<dbReference type="GO" id="GO:0003677">
    <property type="term" value="F:DNA binding"/>
    <property type="evidence" value="ECO:0007669"/>
    <property type="project" value="UniProtKB-UniRule"/>
</dbReference>
<evidence type="ECO:0000256" key="2">
    <source>
        <dbReference type="ARBA" id="ARBA00022722"/>
    </source>
</evidence>
<dbReference type="InterPro" id="IPR028629">
    <property type="entry name" value="Cas9"/>
</dbReference>
<dbReference type="GO" id="GO:0008270">
    <property type="term" value="F:zinc ion binding"/>
    <property type="evidence" value="ECO:0007669"/>
    <property type="project" value="InterPro"/>
</dbReference>
<gene>
    <name evidence="14" type="primary">cas9</name>
    <name evidence="14" type="synonym">csn1</name>
    <name evidence="14" type="ORF">ABZU02_01610</name>
</gene>
<evidence type="ECO:0000256" key="11">
    <source>
        <dbReference type="ARBA" id="ARBA00046380"/>
    </source>
</evidence>
<keyword evidence="4 12" id="KW-0255">Endonuclease</keyword>
<dbReference type="InterPro" id="IPR041383">
    <property type="entry name" value="RuvC_III"/>
</dbReference>
<comment type="cofactor">
    <cofactor evidence="1">
        <name>Mg(2+)</name>
        <dbReference type="ChEBI" id="CHEBI:18420"/>
    </cofactor>
</comment>
<keyword evidence="6" id="KW-0460">Magnesium</keyword>
<dbReference type="InterPro" id="IPR040796">
    <property type="entry name" value="Cas9_b_hairpin"/>
</dbReference>
<evidence type="ECO:0000256" key="1">
    <source>
        <dbReference type="ARBA" id="ARBA00001946"/>
    </source>
</evidence>
<evidence type="ECO:0000256" key="9">
    <source>
        <dbReference type="ARBA" id="ARBA00023125"/>
    </source>
</evidence>
<dbReference type="GO" id="GO:0004519">
    <property type="term" value="F:endonuclease activity"/>
    <property type="evidence" value="ECO:0007669"/>
    <property type="project" value="UniProtKB-UniRule"/>
</dbReference>
<sequence>MILYMEGNISYAIGIDVGLNSVGLAAIRLDDYGEPIRILKAMSVIHDAGIDPNGAKESDTRKAISGVARRVRRLYRQRRRRLKKLDFLLQSLGWPVVENKDLDFSDSFIPWIFRAKLSDEYIADEEQRKQMLSVAIRHIARHRGWRNPYQSIRSMMQETEYSEFYDELLKNIEKFAPGVGCEGCTPAQLVRDYLLSQQGKASRRLRITTDKKRKDHPNSLDPVLPRKLMQSDSMLEILNIFNVQHIDDKYVREQIINAVFYAKSPRGSAENRVGKDAITGKGKRALKASLAFQKYRIISTISNLRIRENSKERCLTIEEKQNVYKLLTTSIDKSSKKKSAEAPLYTWIDVADCLGIERYKLRGVGSQIGDGESVGNRPPMLNSELAIIYANNKSLRQSLLTWWLDANRTQEDKEALIGILSNTVDIEAIHDNPEYQDKYGSAIAFIDSMDETEIAALENISLPNGRAAYSLETLDELNKQMLETDDDLFEARKKLFNLPNNWRPSEAPIAEPTGNPSVDRVLKIVHRFLISAKNRWGNPERINIEHVRSGFQSKKMANSYKELLDKRTKGKENLKAMMRNSLHLGTSDSISDADIRRYEAVQRQNGQCLYCGSEITYHTCELDHIVPRKGPGSTNTRENLVATCSSCNAQKCNTPFATWCEQSTYCKNHDISVDSAINRVRAFIFSPNSYDKRGASQFKKEVIARLKQKVGDEAFDNRSIESVAWMANELHRRIDWYYNSQNYQTNNGISDISNKAQTNVGVYAGSLTAIARRMSGIDGKLEFFDGRRKTRFDRRHHAVDASVIAMMTPGIAQILAIKCNLREAQLLQGNKVVPGGIDWREYPTANDQGYQQYANWSVRMNALLKLLNEEMRDDRIAVVNSIRLRYSNSSVHQYEVNALLKLHVGDEIDSETIRRASTPALYCALTRNPDYDVKNGLPKNADRTILLHNKKLNANDSITFFKAQAVQLFVREGSAKIGNSTHHLRIYECFKKLKSGKVQKSYGMIRVFQNDLHKYIHEDLFSCDLPEQTISMRYADTEVAHAVQAGNANYLGYLVPGDEIIVDFSHAKLSGYIGDFVEFLNKIGADCTAYKHWVVVGTDKETTLILKPSMISSEGIDKLYSNCKRNNFDYASYEKSINKILVDKGWRVSVNVLAKYNVATIRRNALGEVRWTSRSHLPISWRWDTGENRE</sequence>
<keyword evidence="7" id="KW-0694">RNA-binding</keyword>
<feature type="domain" description="HNH Cas9-type" evidence="13">
    <location>
        <begin position="552"/>
        <end position="720"/>
    </location>
</feature>
<dbReference type="Pfam" id="PF17893">
    <property type="entry name" value="Cas9_b_hairpin"/>
    <property type="match status" value="1"/>
</dbReference>
<dbReference type="Pfam" id="PF18525">
    <property type="entry name" value="Cas9_C"/>
    <property type="match status" value="1"/>
</dbReference>
<name>A0AAU8NPC1_9BIFI</name>
<dbReference type="InterPro" id="IPR003615">
    <property type="entry name" value="HNH_nuc"/>
</dbReference>
<dbReference type="Pfam" id="PF18470">
    <property type="entry name" value="Cas9_a"/>
    <property type="match status" value="1"/>
</dbReference>
<dbReference type="InterPro" id="IPR041225">
    <property type="entry name" value="Cas9_Topo"/>
</dbReference>
<evidence type="ECO:0000256" key="4">
    <source>
        <dbReference type="ARBA" id="ARBA00022759"/>
    </source>
</evidence>
<evidence type="ECO:0000259" key="13">
    <source>
        <dbReference type="PROSITE" id="PS51749"/>
    </source>
</evidence>
<evidence type="ECO:0000256" key="5">
    <source>
        <dbReference type="ARBA" id="ARBA00022801"/>
    </source>
</evidence>
<dbReference type="InterPro" id="IPR040619">
    <property type="entry name" value="Cas9_alpha-helical_lobe"/>
</dbReference>
<organism evidence="14">
    <name type="scientific">Gardnerella piotii</name>
    <dbReference type="NCBI Taxonomy" id="2792977"/>
    <lineage>
        <taxon>Bacteria</taxon>
        <taxon>Bacillati</taxon>
        <taxon>Actinomycetota</taxon>
        <taxon>Actinomycetes</taxon>
        <taxon>Bifidobacteriales</taxon>
        <taxon>Bifidobacteriaceae</taxon>
        <taxon>Gardnerella</taxon>
    </lineage>
</organism>
<evidence type="ECO:0000256" key="7">
    <source>
        <dbReference type="ARBA" id="ARBA00022884"/>
    </source>
</evidence>
<keyword evidence="8" id="KW-0051">Antiviral defense</keyword>
<keyword evidence="3" id="KW-0479">Metal-binding</keyword>
<dbReference type="Gene3D" id="3.30.420.10">
    <property type="entry name" value="Ribonuclease H-like superfamily/Ribonuclease H"/>
    <property type="match status" value="3"/>
</dbReference>
<dbReference type="Pfam" id="PF17894">
    <property type="entry name" value="Cas9_Topo"/>
    <property type="match status" value="1"/>
</dbReference>
<dbReference type="PROSITE" id="PS51749">
    <property type="entry name" value="HNH_CAS9"/>
    <property type="match status" value="1"/>
</dbReference>
<dbReference type="Pfam" id="PF01844">
    <property type="entry name" value="HNH"/>
    <property type="match status" value="1"/>
</dbReference>
<dbReference type="NCBIfam" id="TIGR01865">
    <property type="entry name" value="cas_Csn1"/>
    <property type="match status" value="1"/>
</dbReference>
<accession>A0AAU8NPC1</accession>
<evidence type="ECO:0000256" key="3">
    <source>
        <dbReference type="ARBA" id="ARBA00022723"/>
    </source>
</evidence>